<dbReference type="SUPFAM" id="SSF88659">
    <property type="entry name" value="Sigma3 and sigma4 domains of RNA polymerase sigma factors"/>
    <property type="match status" value="1"/>
</dbReference>
<dbReference type="InterPro" id="IPR013249">
    <property type="entry name" value="RNA_pol_sigma70_r4_t2"/>
</dbReference>
<keyword evidence="3" id="KW-0731">Sigma factor</keyword>
<dbReference type="Pfam" id="PF04542">
    <property type="entry name" value="Sigma70_r2"/>
    <property type="match status" value="1"/>
</dbReference>
<comment type="caution">
    <text evidence="8">The sequence shown here is derived from an EMBL/GenBank/DDBJ whole genome shotgun (WGS) entry which is preliminary data.</text>
</comment>
<dbReference type="AlphaFoldDB" id="A0A545AXF6"/>
<gene>
    <name evidence="8" type="ORF">FL583_05850</name>
</gene>
<protein>
    <submittedName>
        <fullName evidence="8">SigE family RNA polymerase sigma factor</fullName>
    </submittedName>
</protein>
<dbReference type="EMBL" id="VIRS01000003">
    <property type="protein sequence ID" value="TQS46012.1"/>
    <property type="molecule type" value="Genomic_DNA"/>
</dbReference>
<dbReference type="InterPro" id="IPR014325">
    <property type="entry name" value="RNA_pol_sigma-E_actinobac"/>
</dbReference>
<dbReference type="InterPro" id="IPR013325">
    <property type="entry name" value="RNA_pol_sigma_r2"/>
</dbReference>
<evidence type="ECO:0000259" key="7">
    <source>
        <dbReference type="Pfam" id="PF08281"/>
    </source>
</evidence>
<dbReference type="Gene3D" id="1.10.1740.10">
    <property type="match status" value="1"/>
</dbReference>
<dbReference type="OrthoDB" id="3777963at2"/>
<evidence type="ECO:0000256" key="1">
    <source>
        <dbReference type="ARBA" id="ARBA00010641"/>
    </source>
</evidence>
<dbReference type="SUPFAM" id="SSF88946">
    <property type="entry name" value="Sigma2 domain of RNA polymerase sigma factors"/>
    <property type="match status" value="1"/>
</dbReference>
<keyword evidence="9" id="KW-1185">Reference proteome</keyword>
<dbReference type="InterPro" id="IPR036388">
    <property type="entry name" value="WH-like_DNA-bd_sf"/>
</dbReference>
<sequence length="177" mass="19521">MSALDRTEPLVESQSEAEFAAFYAAHFPSLCKQLYAYVGDRGAAQDLVQEAFARGWARWSTLHAYDEPAAWVRTVALRLAVSRWRRARRSLAFLAGQREQPVVPPPDPTHVALVAALALLPSKQRKAIVLHYLADVPIAEIAAGERVAEGTVKSWLHRGRTALASELGEPTVDGRIR</sequence>
<dbReference type="NCBIfam" id="TIGR02937">
    <property type="entry name" value="sigma70-ECF"/>
    <property type="match status" value="1"/>
</dbReference>
<dbReference type="InterPro" id="IPR039425">
    <property type="entry name" value="RNA_pol_sigma-70-like"/>
</dbReference>
<dbReference type="GO" id="GO:0016987">
    <property type="term" value="F:sigma factor activity"/>
    <property type="evidence" value="ECO:0007669"/>
    <property type="project" value="UniProtKB-KW"/>
</dbReference>
<evidence type="ECO:0000313" key="8">
    <source>
        <dbReference type="EMBL" id="TQS46012.1"/>
    </source>
</evidence>
<dbReference type="NCBIfam" id="TIGR02983">
    <property type="entry name" value="SigE-fam_strep"/>
    <property type="match status" value="1"/>
</dbReference>
<evidence type="ECO:0000256" key="5">
    <source>
        <dbReference type="ARBA" id="ARBA00023163"/>
    </source>
</evidence>
<accession>A0A545AXF6</accession>
<dbReference type="PANTHER" id="PTHR43133">
    <property type="entry name" value="RNA POLYMERASE ECF-TYPE SIGMA FACTO"/>
    <property type="match status" value="1"/>
</dbReference>
<dbReference type="GO" id="GO:0003677">
    <property type="term" value="F:DNA binding"/>
    <property type="evidence" value="ECO:0007669"/>
    <property type="project" value="UniProtKB-KW"/>
</dbReference>
<keyword evidence="2" id="KW-0805">Transcription regulation</keyword>
<dbReference type="InParanoid" id="A0A545AXF6"/>
<feature type="domain" description="RNA polymerase sigma factor 70 region 4 type 2" evidence="7">
    <location>
        <begin position="111"/>
        <end position="163"/>
    </location>
</feature>
<reference evidence="8 9" key="1">
    <citation type="submission" date="2019-07" db="EMBL/GenBank/DDBJ databases">
        <title>Cryptosporangium phraense sp. nov., isolated from plant litter.</title>
        <authorList>
            <person name="Suriyachadkun C."/>
        </authorList>
    </citation>
    <scope>NUCLEOTIDE SEQUENCE [LARGE SCALE GENOMIC DNA]</scope>
    <source>
        <strain evidence="8 9">A-T 5661</strain>
    </source>
</reference>
<dbReference type="Pfam" id="PF08281">
    <property type="entry name" value="Sigma70_r4_2"/>
    <property type="match status" value="1"/>
</dbReference>
<evidence type="ECO:0000313" key="9">
    <source>
        <dbReference type="Proteomes" id="UP000317982"/>
    </source>
</evidence>
<dbReference type="GO" id="GO:0006352">
    <property type="term" value="P:DNA-templated transcription initiation"/>
    <property type="evidence" value="ECO:0007669"/>
    <property type="project" value="InterPro"/>
</dbReference>
<evidence type="ECO:0000259" key="6">
    <source>
        <dbReference type="Pfam" id="PF04542"/>
    </source>
</evidence>
<keyword evidence="5" id="KW-0804">Transcription</keyword>
<keyword evidence="4" id="KW-0238">DNA-binding</keyword>
<evidence type="ECO:0000256" key="4">
    <source>
        <dbReference type="ARBA" id="ARBA00023125"/>
    </source>
</evidence>
<dbReference type="InterPro" id="IPR014284">
    <property type="entry name" value="RNA_pol_sigma-70_dom"/>
</dbReference>
<evidence type="ECO:0000256" key="3">
    <source>
        <dbReference type="ARBA" id="ARBA00023082"/>
    </source>
</evidence>
<evidence type="ECO:0000256" key="2">
    <source>
        <dbReference type="ARBA" id="ARBA00023015"/>
    </source>
</evidence>
<dbReference type="InterPro" id="IPR007627">
    <property type="entry name" value="RNA_pol_sigma70_r2"/>
</dbReference>
<comment type="similarity">
    <text evidence="1">Belongs to the sigma-70 factor family. ECF subfamily.</text>
</comment>
<feature type="domain" description="RNA polymerase sigma-70 region 2" evidence="6">
    <location>
        <begin position="23"/>
        <end position="89"/>
    </location>
</feature>
<organism evidence="8 9">
    <name type="scientific">Cryptosporangium phraense</name>
    <dbReference type="NCBI Taxonomy" id="2593070"/>
    <lineage>
        <taxon>Bacteria</taxon>
        <taxon>Bacillati</taxon>
        <taxon>Actinomycetota</taxon>
        <taxon>Actinomycetes</taxon>
        <taxon>Cryptosporangiales</taxon>
        <taxon>Cryptosporangiaceae</taxon>
        <taxon>Cryptosporangium</taxon>
    </lineage>
</organism>
<dbReference type="Gene3D" id="1.10.10.10">
    <property type="entry name" value="Winged helix-like DNA-binding domain superfamily/Winged helix DNA-binding domain"/>
    <property type="match status" value="1"/>
</dbReference>
<dbReference type="PANTHER" id="PTHR43133:SF50">
    <property type="entry name" value="ECF RNA POLYMERASE SIGMA FACTOR SIGM"/>
    <property type="match status" value="1"/>
</dbReference>
<name>A0A545AXF6_9ACTN</name>
<proteinExistence type="inferred from homology"/>
<dbReference type="InterPro" id="IPR013324">
    <property type="entry name" value="RNA_pol_sigma_r3/r4-like"/>
</dbReference>
<dbReference type="Proteomes" id="UP000317982">
    <property type="component" value="Unassembled WGS sequence"/>
</dbReference>